<proteinExistence type="predicted"/>
<name>A0A6C0E4R4_9ZZZZ</name>
<dbReference type="EMBL" id="MN739709">
    <property type="protein sequence ID" value="QHT22405.1"/>
    <property type="molecule type" value="Genomic_DNA"/>
</dbReference>
<dbReference type="AlphaFoldDB" id="A0A6C0E4R4"/>
<organism evidence="1">
    <name type="scientific">viral metagenome</name>
    <dbReference type="NCBI Taxonomy" id="1070528"/>
    <lineage>
        <taxon>unclassified sequences</taxon>
        <taxon>metagenomes</taxon>
        <taxon>organismal metagenomes</taxon>
    </lineage>
</organism>
<protein>
    <submittedName>
        <fullName evidence="1">Uncharacterized protein</fullName>
    </submittedName>
</protein>
<accession>A0A6C0E4R4</accession>
<evidence type="ECO:0000313" key="1">
    <source>
        <dbReference type="EMBL" id="QHT22405.1"/>
    </source>
</evidence>
<reference evidence="1" key="1">
    <citation type="journal article" date="2020" name="Nature">
        <title>Giant virus diversity and host interactions through global metagenomics.</title>
        <authorList>
            <person name="Schulz F."/>
            <person name="Roux S."/>
            <person name="Paez-Espino D."/>
            <person name="Jungbluth S."/>
            <person name="Walsh D.A."/>
            <person name="Denef V.J."/>
            <person name="McMahon K.D."/>
            <person name="Konstantinidis K.T."/>
            <person name="Eloe-Fadrosh E.A."/>
            <person name="Kyrpides N.C."/>
            <person name="Woyke T."/>
        </authorList>
    </citation>
    <scope>NUCLEOTIDE SEQUENCE</scope>
    <source>
        <strain evidence="1">GVMAG-M-3300023179-111</strain>
    </source>
</reference>
<sequence length="77" mass="9272">MNKNYQECNDYCLDLKTICQYEKIITENRFLNLILEKNNIIIKQDKIITELYDIVKLYVSEVELSIIHSKLQSRFNL</sequence>